<feature type="compositionally biased region" description="Basic and acidic residues" evidence="1">
    <location>
        <begin position="256"/>
        <end position="284"/>
    </location>
</feature>
<dbReference type="AlphaFoldDB" id="A0A066Z2F9"/>
<keyword evidence="3" id="KW-1185">Reference proteome</keyword>
<accession>A0A066Z2F9</accession>
<gene>
    <name evidence="2" type="ORF">KCH_36180</name>
</gene>
<feature type="compositionally biased region" description="Low complexity" evidence="1">
    <location>
        <begin position="173"/>
        <end position="201"/>
    </location>
</feature>
<dbReference type="Proteomes" id="UP000027178">
    <property type="component" value="Unassembled WGS sequence"/>
</dbReference>
<protein>
    <submittedName>
        <fullName evidence="2">Uncharacterized protein</fullName>
    </submittedName>
</protein>
<reference evidence="2 3" key="1">
    <citation type="submission" date="2014-05" db="EMBL/GenBank/DDBJ databases">
        <title>Draft Genome Sequence of Kitasatospora cheerisanensis KCTC 2395.</title>
        <authorList>
            <person name="Nam D.H."/>
        </authorList>
    </citation>
    <scope>NUCLEOTIDE SEQUENCE [LARGE SCALE GENOMIC DNA]</scope>
    <source>
        <strain evidence="2 3">KCTC 2395</strain>
    </source>
</reference>
<feature type="compositionally biased region" description="Basic residues" evidence="1">
    <location>
        <begin position="68"/>
        <end position="81"/>
    </location>
</feature>
<feature type="compositionally biased region" description="Low complexity" evidence="1">
    <location>
        <begin position="302"/>
        <end position="314"/>
    </location>
</feature>
<feature type="compositionally biased region" description="Gly residues" evidence="1">
    <location>
        <begin position="138"/>
        <end position="164"/>
    </location>
</feature>
<feature type="region of interest" description="Disordered" evidence="1">
    <location>
        <begin position="234"/>
        <end position="335"/>
    </location>
</feature>
<comment type="caution">
    <text evidence="2">The sequence shown here is derived from an EMBL/GenBank/DDBJ whole genome shotgun (WGS) entry which is preliminary data.</text>
</comment>
<proteinExistence type="predicted"/>
<evidence type="ECO:0000256" key="1">
    <source>
        <dbReference type="SAM" id="MobiDB-lite"/>
    </source>
</evidence>
<evidence type="ECO:0000313" key="2">
    <source>
        <dbReference type="EMBL" id="KDN84526.1"/>
    </source>
</evidence>
<name>A0A066Z2F9_9ACTN</name>
<dbReference type="HOGENOM" id="CLU_828411_0_0_11"/>
<feature type="region of interest" description="Disordered" evidence="1">
    <location>
        <begin position="207"/>
        <end position="226"/>
    </location>
</feature>
<sequence length="335" mass="34481">MDGDLDDHLHRVLLRQDTAGDQLGTALLSPRQFGRPAAPAVRVEQQSVGGGQRGQVRRRLGTVAAGHGRTHRQAGREHHHTQQAQGDQPHRRRPAVGCRGGVGPVFRFSHSAQLLSGSRFSAVGGQHVLPGAHRGGGEVDGQQGGEAAGARAGGLDGDPGGGGVQRDRDLRAVRAAAAATAAASPSPRAAARAPARAASTQRIWAPAATTPQTSMTASSTSAGRATAVSAVTIPESGAPARPDRRSDRMQGTVQDVRQRAGDRAAGHHLVEHRREGARRDRADRVLGGAHSGVGRTGRHRPVPVAQPVAEPAGGAPRGPRPDGQGGGGHHGEFPS</sequence>
<dbReference type="EMBL" id="JNBY01000092">
    <property type="protein sequence ID" value="KDN84526.1"/>
    <property type="molecule type" value="Genomic_DNA"/>
</dbReference>
<evidence type="ECO:0000313" key="3">
    <source>
        <dbReference type="Proteomes" id="UP000027178"/>
    </source>
</evidence>
<organism evidence="2 3">
    <name type="scientific">Kitasatospora cheerisanensis KCTC 2395</name>
    <dbReference type="NCBI Taxonomy" id="1348663"/>
    <lineage>
        <taxon>Bacteria</taxon>
        <taxon>Bacillati</taxon>
        <taxon>Actinomycetota</taxon>
        <taxon>Actinomycetes</taxon>
        <taxon>Kitasatosporales</taxon>
        <taxon>Streptomycetaceae</taxon>
        <taxon>Kitasatospora</taxon>
    </lineage>
</organism>
<feature type="region of interest" description="Disordered" evidence="1">
    <location>
        <begin position="126"/>
        <end position="201"/>
    </location>
</feature>
<feature type="region of interest" description="Disordered" evidence="1">
    <location>
        <begin position="34"/>
        <end position="99"/>
    </location>
</feature>